<name>A0A6G1EHZ0_9ORYZ</name>
<sequence>MPPLAIAATARVCTVQDPKPCLQQTPPQEIATAVELATMPVMEFRYLRHSPLLQMQLLLRRHRHRRPAD</sequence>
<dbReference type="EMBL" id="SPHZ02000003">
    <property type="protein sequence ID" value="KAF0924301.1"/>
    <property type="molecule type" value="Genomic_DNA"/>
</dbReference>
<dbReference type="AlphaFoldDB" id="A0A6G1EHZ0"/>
<reference evidence="1 2" key="1">
    <citation type="submission" date="2019-11" db="EMBL/GenBank/DDBJ databases">
        <title>Whole genome sequence of Oryza granulata.</title>
        <authorList>
            <person name="Li W."/>
        </authorList>
    </citation>
    <scope>NUCLEOTIDE SEQUENCE [LARGE SCALE GENOMIC DNA]</scope>
    <source>
        <strain evidence="2">cv. Menghai</strain>
        <tissue evidence="1">Leaf</tissue>
    </source>
</reference>
<evidence type="ECO:0000313" key="2">
    <source>
        <dbReference type="Proteomes" id="UP000479710"/>
    </source>
</evidence>
<gene>
    <name evidence="1" type="ORF">E2562_010001</name>
</gene>
<protein>
    <submittedName>
        <fullName evidence="1">Uncharacterized protein</fullName>
    </submittedName>
</protein>
<proteinExistence type="predicted"/>
<keyword evidence="2" id="KW-1185">Reference proteome</keyword>
<organism evidence="1 2">
    <name type="scientific">Oryza meyeriana var. granulata</name>
    <dbReference type="NCBI Taxonomy" id="110450"/>
    <lineage>
        <taxon>Eukaryota</taxon>
        <taxon>Viridiplantae</taxon>
        <taxon>Streptophyta</taxon>
        <taxon>Embryophyta</taxon>
        <taxon>Tracheophyta</taxon>
        <taxon>Spermatophyta</taxon>
        <taxon>Magnoliopsida</taxon>
        <taxon>Liliopsida</taxon>
        <taxon>Poales</taxon>
        <taxon>Poaceae</taxon>
        <taxon>BOP clade</taxon>
        <taxon>Oryzoideae</taxon>
        <taxon>Oryzeae</taxon>
        <taxon>Oryzinae</taxon>
        <taxon>Oryza</taxon>
        <taxon>Oryza meyeriana</taxon>
    </lineage>
</organism>
<comment type="caution">
    <text evidence="1">The sequence shown here is derived from an EMBL/GenBank/DDBJ whole genome shotgun (WGS) entry which is preliminary data.</text>
</comment>
<accession>A0A6G1EHZ0</accession>
<evidence type="ECO:0000313" key="1">
    <source>
        <dbReference type="EMBL" id="KAF0924301.1"/>
    </source>
</evidence>
<dbReference type="Proteomes" id="UP000479710">
    <property type="component" value="Unassembled WGS sequence"/>
</dbReference>